<reference evidence="1 2" key="1">
    <citation type="journal article" date="2014" name="Genome Biol. Evol.">
        <title>The genome of the myxosporean Thelohanellus kitauei shows adaptations to nutrient acquisition within its fish host.</title>
        <authorList>
            <person name="Yang Y."/>
            <person name="Xiong J."/>
            <person name="Zhou Z."/>
            <person name="Huo F."/>
            <person name="Miao W."/>
            <person name="Ran C."/>
            <person name="Liu Y."/>
            <person name="Zhang J."/>
            <person name="Feng J."/>
            <person name="Wang M."/>
            <person name="Wang M."/>
            <person name="Wang L."/>
            <person name="Yao B."/>
        </authorList>
    </citation>
    <scope>NUCLEOTIDE SEQUENCE [LARGE SCALE GENOMIC DNA]</scope>
    <source>
        <strain evidence="1">Wuqing</strain>
    </source>
</reference>
<sequence>MNKFILNDEAPGLESVSSVFLMNVSTSRILSITSSAIHDRNLLFDTTQPVVELKNYDSFSGAWNLDITFHMISYNPMTANKGTATTSRSIWSRWLSNQEHAVRTSD</sequence>
<dbReference type="AlphaFoldDB" id="A0A0C2J586"/>
<keyword evidence="2" id="KW-1185">Reference proteome</keyword>
<evidence type="ECO:0000313" key="2">
    <source>
        <dbReference type="Proteomes" id="UP000031668"/>
    </source>
</evidence>
<protein>
    <submittedName>
        <fullName evidence="1">Uncharacterized protein</fullName>
    </submittedName>
</protein>
<name>A0A0C2J586_THEKT</name>
<evidence type="ECO:0000313" key="1">
    <source>
        <dbReference type="EMBL" id="KII72984.1"/>
    </source>
</evidence>
<dbReference type="Proteomes" id="UP000031668">
    <property type="component" value="Unassembled WGS sequence"/>
</dbReference>
<accession>A0A0C2J586</accession>
<comment type="caution">
    <text evidence="1">The sequence shown here is derived from an EMBL/GenBank/DDBJ whole genome shotgun (WGS) entry which is preliminary data.</text>
</comment>
<organism evidence="1 2">
    <name type="scientific">Thelohanellus kitauei</name>
    <name type="common">Myxosporean</name>
    <dbReference type="NCBI Taxonomy" id="669202"/>
    <lineage>
        <taxon>Eukaryota</taxon>
        <taxon>Metazoa</taxon>
        <taxon>Cnidaria</taxon>
        <taxon>Myxozoa</taxon>
        <taxon>Myxosporea</taxon>
        <taxon>Bivalvulida</taxon>
        <taxon>Platysporina</taxon>
        <taxon>Myxobolidae</taxon>
        <taxon>Thelohanellus</taxon>
    </lineage>
</organism>
<dbReference type="EMBL" id="JWZT01001047">
    <property type="protein sequence ID" value="KII72984.1"/>
    <property type="molecule type" value="Genomic_DNA"/>
</dbReference>
<gene>
    <name evidence="1" type="ORF">RF11_02113</name>
</gene>
<proteinExistence type="predicted"/>